<gene>
    <name evidence="2" type="ORF">GBK04_00825</name>
</gene>
<dbReference type="InterPro" id="IPR045619">
    <property type="entry name" value="DUF6443"/>
</dbReference>
<name>A0A7C9FAQ0_9BACT</name>
<evidence type="ECO:0000259" key="1">
    <source>
        <dbReference type="PROSITE" id="PS51820"/>
    </source>
</evidence>
<dbReference type="Pfam" id="PF07691">
    <property type="entry name" value="PA14"/>
    <property type="match status" value="1"/>
</dbReference>
<dbReference type="Pfam" id="PF20041">
    <property type="entry name" value="DUF6443"/>
    <property type="match status" value="1"/>
</dbReference>
<dbReference type="PROSITE" id="PS51820">
    <property type="entry name" value="PA14"/>
    <property type="match status" value="1"/>
</dbReference>
<evidence type="ECO:0000313" key="3">
    <source>
        <dbReference type="Proteomes" id="UP000479293"/>
    </source>
</evidence>
<dbReference type="InterPro" id="IPR050708">
    <property type="entry name" value="T6SS_VgrG/RHS"/>
</dbReference>
<dbReference type="PANTHER" id="PTHR32305:SF15">
    <property type="entry name" value="PROTEIN RHSA-RELATED"/>
    <property type="match status" value="1"/>
</dbReference>
<dbReference type="NCBIfam" id="TIGR03696">
    <property type="entry name" value="Rhs_assc_core"/>
    <property type="match status" value="1"/>
</dbReference>
<evidence type="ECO:0000313" key="2">
    <source>
        <dbReference type="EMBL" id="MPR31927.1"/>
    </source>
</evidence>
<feature type="domain" description="PA14" evidence="1">
    <location>
        <begin position="88"/>
        <end position="246"/>
    </location>
</feature>
<organism evidence="2 3">
    <name type="scientific">Salmonirosea aquatica</name>
    <dbReference type="NCBI Taxonomy" id="2654236"/>
    <lineage>
        <taxon>Bacteria</taxon>
        <taxon>Pseudomonadati</taxon>
        <taxon>Bacteroidota</taxon>
        <taxon>Cytophagia</taxon>
        <taxon>Cytophagales</taxon>
        <taxon>Spirosomataceae</taxon>
        <taxon>Salmonirosea</taxon>
    </lineage>
</organism>
<dbReference type="Proteomes" id="UP000479293">
    <property type="component" value="Unassembled WGS sequence"/>
</dbReference>
<dbReference type="SUPFAM" id="SSF56988">
    <property type="entry name" value="Anthrax protective antigen"/>
    <property type="match status" value="1"/>
</dbReference>
<dbReference type="PANTHER" id="PTHR32305">
    <property type="match status" value="1"/>
</dbReference>
<dbReference type="InterPro" id="IPR022385">
    <property type="entry name" value="Rhs_assc_core"/>
</dbReference>
<keyword evidence="3" id="KW-1185">Reference proteome</keyword>
<dbReference type="InterPro" id="IPR037524">
    <property type="entry name" value="PA14/GLEYA"/>
</dbReference>
<reference evidence="2 3" key="1">
    <citation type="submission" date="2019-10" db="EMBL/GenBank/DDBJ databases">
        <title>Draft Genome Sequence of Cytophagaceae sp. SJW1-29.</title>
        <authorList>
            <person name="Choi A."/>
        </authorList>
    </citation>
    <scope>NUCLEOTIDE SEQUENCE [LARGE SCALE GENOMIC DNA]</scope>
    <source>
        <strain evidence="2 3">SJW1-29</strain>
    </source>
</reference>
<dbReference type="RefSeq" id="WP_152756026.1">
    <property type="nucleotide sequence ID" value="NZ_WHLY01000001.1"/>
</dbReference>
<dbReference type="SMART" id="SM00758">
    <property type="entry name" value="PA14"/>
    <property type="match status" value="1"/>
</dbReference>
<dbReference type="Gene3D" id="2.180.10.10">
    <property type="entry name" value="RHS repeat-associated core"/>
    <property type="match status" value="1"/>
</dbReference>
<proteinExistence type="predicted"/>
<accession>A0A7C9FAQ0</accession>
<dbReference type="EMBL" id="WHLY01000001">
    <property type="protein sequence ID" value="MPR31927.1"/>
    <property type="molecule type" value="Genomic_DNA"/>
</dbReference>
<dbReference type="Gene3D" id="2.60.120.1560">
    <property type="match status" value="1"/>
</dbReference>
<sequence length="1534" mass="167615">MLSCDPLNPLVLQPAGLSPANAAFSWSGGSLNPESPPTTGSLAVSQPGTYQLKLTNPASRCTLTLSAGVVAHPYCAPAQLCADTPPGQAWNQITYERWNGIGGGKVSDLTGSAKYQQAADVTAVLTSFEAPSGVADNYGARISGYVVPPVGGSYTFWVTADDAAILWLSTDESPSHKDTIAYKSTYTNSRNYTASATQKSAPITLECGKRYYIEALVKDSIAGDHLSVSWQIPGRLWDRLPIAGQYLAPAPTCAFAIRAGDAPGVLADTGRVYQNAPLRLAVEKPAGWTDTFTWTAARNHFVSGPTATDSTATRSSTDSVYVRPTSPGVYTYKVTSTTRATCFREFRLTVEDAACECTDCDLPQWQSEKVVADADIDLSSYPFAAVVENTYLAPTATLTGTTEISQTVTYLNGFGRPRQVVQTGVSPTGQDAVQPVAYDGLGRATKSYLPYVGGTGGAFQANAEGAQGSFYAALKGDGNAYSISVLEQSPLQRLEQQGSVGGAWQPVAGNQNKIGSDKATYRHNTSADDVVEITWDYAQGQWQVGRYAASRLFVTEYKDAQNNRAEEFRDIYGRTVCTRVHNGTQTLTTYHAHDDFDRPRLMFPPNASVALEGLAPGTYDFKAVTTVKDQVFWYEYDARGRAVETKTPDAEVEETVYNPHDQQVLYRNGLHRAAGQWTYTKYDELGRVHSRGVLASTADRATQQAAVEAVFTGTIGYGDAAFPTGGTTELTRNYYDDYTFTAHTGPTQPAEFSVDAIGVTGAVTVRGKLTGTKEQILKAPDAVAPAASELVSVFYYDPYERLVQTRAGNHLGTEDLSSVRRDFAGRALETKITATAYNAATTQIWTKNTYDRGERLKMTCQRIDGGQKQPVGRYAYNELGELTEKWQGCRLQVVNYQTDLRGRLTAINNTANPALLKKENRFFGQVLQYDLLDNVRNQQWGNVASLAKAAPVSAVSRGYTYTYDPINRLTGALYAGAAGEDFSLSGVDYDPNGNLSTMQRAASTPALGASLAEDNLSYEYAPNTNRLVRVTDNGAAASSGKKAHYFNDRNTGSDDYAYDAAGNLIKDLNREITHIGYNVLGLPEEIRFANNAKIFYLYTASGAKMQKQGAYLPGATPGSTVRKKIDYLAAGVYAEEALAFIPTAEGRALPPNTALGGTAFRYEYQLTDHLDNLRTACRCGEKLDSQGNVVALLPGDDLRNLVQENAYDPWGLNLPDLERSAVLPDWWQFSMKERDYRAYDEFEFRHYDAAIGRFMSIDPLFQQFRGISPFNYADNNPSTFIDLYGLQGVNPNVYYEPISKVIDLVQEVVIKTQRAAPVYKQLIGQAAGNLANNIINVNNVTSKLTTAAGNALINSATYFVEQKLDNVVNSNDPFASSLALTTEFITGLGPQEREFGPDHPFTRSLANSNLTTEALRVFQVGYENYLAGKRAIPVSYRVDFSYGLGGDTGPLKEAFVDGKFTAAQFTGTANFQFSVDKDMLNISVYDTKTEYSFLYHAPGTTRHSRGQSRFMGETIQRYEFSIPLQMVKQRVYKK</sequence>
<dbReference type="InterPro" id="IPR011658">
    <property type="entry name" value="PA14_dom"/>
</dbReference>
<protein>
    <recommendedName>
        <fullName evidence="1">PA14 domain-containing protein</fullName>
    </recommendedName>
</protein>
<comment type="caution">
    <text evidence="2">The sequence shown here is derived from an EMBL/GenBank/DDBJ whole genome shotgun (WGS) entry which is preliminary data.</text>
</comment>